<evidence type="ECO:0000313" key="1">
    <source>
        <dbReference type="EMBL" id="RNA23966.1"/>
    </source>
</evidence>
<proteinExistence type="predicted"/>
<reference evidence="1 2" key="1">
    <citation type="journal article" date="2018" name="Sci. Rep.">
        <title>Genomic signatures of local adaptation to the degree of environmental predictability in rotifers.</title>
        <authorList>
            <person name="Franch-Gras L."/>
            <person name="Hahn C."/>
            <person name="Garcia-Roger E.M."/>
            <person name="Carmona M.J."/>
            <person name="Serra M."/>
            <person name="Gomez A."/>
        </authorList>
    </citation>
    <scope>NUCLEOTIDE SEQUENCE [LARGE SCALE GENOMIC DNA]</scope>
    <source>
        <strain evidence="1">HYR1</strain>
    </source>
</reference>
<dbReference type="Proteomes" id="UP000276133">
    <property type="component" value="Unassembled WGS sequence"/>
</dbReference>
<organism evidence="1 2">
    <name type="scientific">Brachionus plicatilis</name>
    <name type="common">Marine rotifer</name>
    <name type="synonym">Brachionus muelleri</name>
    <dbReference type="NCBI Taxonomy" id="10195"/>
    <lineage>
        <taxon>Eukaryota</taxon>
        <taxon>Metazoa</taxon>
        <taxon>Spiralia</taxon>
        <taxon>Gnathifera</taxon>
        <taxon>Rotifera</taxon>
        <taxon>Eurotatoria</taxon>
        <taxon>Monogononta</taxon>
        <taxon>Pseudotrocha</taxon>
        <taxon>Ploima</taxon>
        <taxon>Brachionidae</taxon>
        <taxon>Brachionus</taxon>
    </lineage>
</organism>
<protein>
    <submittedName>
        <fullName evidence="1">Uncharacterized protein</fullName>
    </submittedName>
</protein>
<sequence length="96" mass="11516">MTLPKMIYRNKIFMMKNSNLPKKNSWDKFVSLKDLLNFKFLRKYKYVCLQPISISIFNLKLKPVLSFSKELRSALLFQSNFFKTIVKRFEVPKSEV</sequence>
<dbReference type="AlphaFoldDB" id="A0A3M7RK77"/>
<accession>A0A3M7RK77</accession>
<dbReference type="EMBL" id="REGN01003190">
    <property type="protein sequence ID" value="RNA23966.1"/>
    <property type="molecule type" value="Genomic_DNA"/>
</dbReference>
<keyword evidence="2" id="KW-1185">Reference proteome</keyword>
<evidence type="ECO:0000313" key="2">
    <source>
        <dbReference type="Proteomes" id="UP000276133"/>
    </source>
</evidence>
<name>A0A3M7RK77_BRAPC</name>
<comment type="caution">
    <text evidence="1">The sequence shown here is derived from an EMBL/GenBank/DDBJ whole genome shotgun (WGS) entry which is preliminary data.</text>
</comment>
<gene>
    <name evidence="1" type="ORF">BpHYR1_047522</name>
</gene>